<evidence type="ECO:0000313" key="4">
    <source>
        <dbReference type="EMBL" id="TRU35522.1"/>
    </source>
</evidence>
<dbReference type="PANTHER" id="PTHR43236">
    <property type="entry name" value="ANTITOXIN HIGA1"/>
    <property type="match status" value="1"/>
</dbReference>
<comment type="caution">
    <text evidence="4">The sequence shown here is derived from an EMBL/GenBank/DDBJ whole genome shotgun (WGS) entry which is preliminary data.</text>
</comment>
<dbReference type="InterPro" id="IPR010359">
    <property type="entry name" value="IrrE_HExxH"/>
</dbReference>
<evidence type="ECO:0000256" key="1">
    <source>
        <dbReference type="ARBA" id="ARBA00007227"/>
    </source>
</evidence>
<evidence type="ECO:0000259" key="3">
    <source>
        <dbReference type="PROSITE" id="PS50943"/>
    </source>
</evidence>
<proteinExistence type="inferred from homology"/>
<dbReference type="Pfam" id="PF06114">
    <property type="entry name" value="Peptidase_M78"/>
    <property type="match status" value="1"/>
</dbReference>
<dbReference type="InterPro" id="IPR052345">
    <property type="entry name" value="Rad_response_metalloprotease"/>
</dbReference>
<feature type="transmembrane region" description="Helical" evidence="2">
    <location>
        <begin position="6"/>
        <end position="25"/>
    </location>
</feature>
<keyword evidence="2" id="KW-0472">Membrane</keyword>
<dbReference type="Gene3D" id="1.10.260.40">
    <property type="entry name" value="lambda repressor-like DNA-binding domains"/>
    <property type="match status" value="1"/>
</dbReference>
<comment type="similarity">
    <text evidence="1">Belongs to the short-chain fatty acyl-CoA assimilation regulator (ScfR) family.</text>
</comment>
<protein>
    <submittedName>
        <fullName evidence="4">ImmA/IrrE family metallo-endopeptidase</fullName>
    </submittedName>
</protein>
<dbReference type="AlphaFoldDB" id="A0A552EM24"/>
<keyword evidence="2" id="KW-0812">Transmembrane</keyword>
<organism evidence="4 5">
    <name type="scientific">Microcystis aeruginosa Ma_MB_F_20061100_S20D</name>
    <dbReference type="NCBI Taxonomy" id="2486253"/>
    <lineage>
        <taxon>Bacteria</taxon>
        <taxon>Bacillati</taxon>
        <taxon>Cyanobacteriota</taxon>
        <taxon>Cyanophyceae</taxon>
        <taxon>Oscillatoriophycideae</taxon>
        <taxon>Chroococcales</taxon>
        <taxon>Microcystaceae</taxon>
        <taxon>Microcystis</taxon>
    </lineage>
</organism>
<dbReference type="Proteomes" id="UP000315113">
    <property type="component" value="Unassembled WGS sequence"/>
</dbReference>
<dbReference type="InterPro" id="IPR010982">
    <property type="entry name" value="Lambda_DNA-bd_dom_sf"/>
</dbReference>
<feature type="domain" description="HTH cro/C1-type" evidence="3">
    <location>
        <begin position="29"/>
        <end position="83"/>
    </location>
</feature>
<name>A0A552EM24_MICAE</name>
<sequence length="408" mass="47629">MKCSQYNGTGFLFFSLAMAFDYVVLGRKLKKARESLSITPQESALRLQISLQEYLDIEEGRNRITGDQLVLLSVMYRRDFRYLVTGDYPSAESQVQEMFRRNAALSKSDRIAIQEFVRLCEYEDFLEREVFQRQPTKIPNYAQYPFNHSYFKRQGEEAASLERERLGLGQQPVENIFELIRNQGIHIFKRQLEDKNISGLYINHPVAGHCILINYLDDLYRQNFSAAHEYCHALFDSSEGQEVTYLKSSNARSELEWRANSFAGNFLVPKQRIELDYSPAESYEAWVSLIRQIAERFRVSSQVVIIRLSDLKWFNEALKDQLMQEKLLVIKHDEKFDPETPPTLSSGMRSKSAQIIRQGLSWHFIDLCTEAYRRGEITHHKLLDMLLLPLEDGYQLLNELLTFLEVSS</sequence>
<dbReference type="SMART" id="SM00530">
    <property type="entry name" value="HTH_XRE"/>
    <property type="match status" value="1"/>
</dbReference>
<evidence type="ECO:0000256" key="2">
    <source>
        <dbReference type="SAM" id="Phobius"/>
    </source>
</evidence>
<dbReference type="GO" id="GO:0003677">
    <property type="term" value="F:DNA binding"/>
    <property type="evidence" value="ECO:0007669"/>
    <property type="project" value="InterPro"/>
</dbReference>
<dbReference type="Gene3D" id="1.10.10.2910">
    <property type="match status" value="1"/>
</dbReference>
<dbReference type="EMBL" id="SFBH01000088">
    <property type="protein sequence ID" value="TRU35522.1"/>
    <property type="molecule type" value="Genomic_DNA"/>
</dbReference>
<gene>
    <name evidence="4" type="ORF">EWV78_11105</name>
</gene>
<dbReference type="SUPFAM" id="SSF47413">
    <property type="entry name" value="lambda repressor-like DNA-binding domains"/>
    <property type="match status" value="1"/>
</dbReference>
<reference evidence="4 5" key="1">
    <citation type="submission" date="2019-01" db="EMBL/GenBank/DDBJ databases">
        <title>Coherence of Microcystis species and biogeography revealed through population genomics.</title>
        <authorList>
            <person name="Perez-Carrascal O.M."/>
            <person name="Terrat Y."/>
            <person name="Giani A."/>
            <person name="Fortin N."/>
            <person name="Tromas N."/>
            <person name="Shapiro B.J."/>
        </authorList>
    </citation>
    <scope>NUCLEOTIDE SEQUENCE [LARGE SCALE GENOMIC DNA]</scope>
    <source>
        <strain evidence="4">Ma_MB_F_20061100_S20D</strain>
    </source>
</reference>
<dbReference type="PANTHER" id="PTHR43236:SF1">
    <property type="entry name" value="BLL7220 PROTEIN"/>
    <property type="match status" value="1"/>
</dbReference>
<dbReference type="CDD" id="cd00093">
    <property type="entry name" value="HTH_XRE"/>
    <property type="match status" value="1"/>
</dbReference>
<dbReference type="PROSITE" id="PS50943">
    <property type="entry name" value="HTH_CROC1"/>
    <property type="match status" value="1"/>
</dbReference>
<keyword evidence="2" id="KW-1133">Transmembrane helix</keyword>
<accession>A0A552EM24</accession>
<evidence type="ECO:0000313" key="5">
    <source>
        <dbReference type="Proteomes" id="UP000315113"/>
    </source>
</evidence>
<dbReference type="InterPro" id="IPR001387">
    <property type="entry name" value="Cro/C1-type_HTH"/>
</dbReference>